<dbReference type="PROSITE" id="PS50303">
    <property type="entry name" value="PUM_HD"/>
    <property type="match status" value="1"/>
</dbReference>
<reference evidence="4" key="1">
    <citation type="submission" date="2006-10" db="EMBL/GenBank/DDBJ databases">
        <authorList>
            <person name="Amadeo P."/>
            <person name="Zhao Q."/>
            <person name="Wortman J."/>
            <person name="Fraser-Liggett C."/>
            <person name="Carlton J."/>
        </authorList>
    </citation>
    <scope>NUCLEOTIDE SEQUENCE</scope>
    <source>
        <strain evidence="4">G3</strain>
    </source>
</reference>
<dbReference type="eggNOG" id="KOG1488">
    <property type="taxonomic scope" value="Eukaryota"/>
</dbReference>
<feature type="repeat" description="Pumilio" evidence="2">
    <location>
        <begin position="121"/>
        <end position="156"/>
    </location>
</feature>
<dbReference type="InterPro" id="IPR001313">
    <property type="entry name" value="Pumilio_RNA-bd_rpt"/>
</dbReference>
<accession>A2DP87</accession>
<dbReference type="InterPro" id="IPR033133">
    <property type="entry name" value="PUM-HD"/>
</dbReference>
<sequence length="408" mass="46620">MNDDSPRLNRSVSATISPATLNKYALKIGRPVPEIPKYQCCNLLSVNIWEAITGEKSTAARISQIIDVYLPQAPGAVVGTPVFTQQSLQYVKMAKDRSDCIQLQDQIARATPTERDTIFNALYPHMGELVCDGAANFVIQKLCENITEEQQSRMLSFFLEDVQFIVDHPNGCRVLQKFIEQTSPKNIDPIFLALLPRFVELCSSQNGNHIAQRFIIKIPNRVPEIIDKIKGHVYELVVDNWGCRVIQQLFDRQPIQDLIPLVDEVLCRAETLATNQFGNYVVQNILNSGTPEHIQALIRAFTGHFYEFSMHKFASNVIEKCIRKANQQQQNMIFTEIIGPEENYNKPRIKEMVSDQFGNYVIQRIIEFGTKSQRDIIYVVSFENYNYLIKVSYAKHVISCLTNLGYEF</sequence>
<dbReference type="PANTHER" id="PTHR12537">
    <property type="entry name" value="RNA BINDING PROTEIN PUMILIO-RELATED"/>
    <property type="match status" value="1"/>
</dbReference>
<feature type="repeat" description="Pumilio" evidence="2">
    <location>
        <begin position="264"/>
        <end position="299"/>
    </location>
</feature>
<dbReference type="InterPro" id="IPR011989">
    <property type="entry name" value="ARM-like"/>
</dbReference>
<dbReference type="GO" id="GO:0005737">
    <property type="term" value="C:cytoplasm"/>
    <property type="evidence" value="ECO:0000318"/>
    <property type="project" value="GO_Central"/>
</dbReference>
<keyword evidence="1" id="KW-0677">Repeat</keyword>
<dbReference type="AlphaFoldDB" id="A2DP87"/>
<evidence type="ECO:0000259" key="3">
    <source>
        <dbReference type="PROSITE" id="PS50303"/>
    </source>
</evidence>
<feature type="repeat" description="Pumilio" evidence="2">
    <location>
        <begin position="343"/>
        <end position="379"/>
    </location>
</feature>
<dbReference type="PROSITE" id="PS50302">
    <property type="entry name" value="PUM"/>
    <property type="match status" value="5"/>
</dbReference>
<dbReference type="OMA" id="FIIEMCY"/>
<evidence type="ECO:0000313" key="5">
    <source>
        <dbReference type="Proteomes" id="UP000001542"/>
    </source>
</evidence>
<dbReference type="SMART" id="SM00025">
    <property type="entry name" value="Pumilio"/>
    <property type="match status" value="7"/>
</dbReference>
<keyword evidence="5" id="KW-1185">Reference proteome</keyword>
<dbReference type="RefSeq" id="XP_001329922.1">
    <property type="nucleotide sequence ID" value="XM_001329887.1"/>
</dbReference>
<dbReference type="GO" id="GO:0010608">
    <property type="term" value="P:post-transcriptional regulation of gene expression"/>
    <property type="evidence" value="ECO:0000318"/>
    <property type="project" value="GO_Central"/>
</dbReference>
<dbReference type="KEGG" id="tva:4775807"/>
<dbReference type="SMR" id="A2DP87"/>
<dbReference type="EMBL" id="DS113226">
    <property type="protein sequence ID" value="EAY17787.1"/>
    <property type="molecule type" value="Genomic_DNA"/>
</dbReference>
<reference evidence="4" key="2">
    <citation type="journal article" date="2007" name="Science">
        <title>Draft genome sequence of the sexually transmitted pathogen Trichomonas vaginalis.</title>
        <authorList>
            <person name="Carlton J.M."/>
            <person name="Hirt R.P."/>
            <person name="Silva J.C."/>
            <person name="Delcher A.L."/>
            <person name="Schatz M."/>
            <person name="Zhao Q."/>
            <person name="Wortman J.R."/>
            <person name="Bidwell S.L."/>
            <person name="Alsmark U.C.M."/>
            <person name="Besteiro S."/>
            <person name="Sicheritz-Ponten T."/>
            <person name="Noel C.J."/>
            <person name="Dacks J.B."/>
            <person name="Foster P.G."/>
            <person name="Simillion C."/>
            <person name="Van de Peer Y."/>
            <person name="Miranda-Saavedra D."/>
            <person name="Barton G.J."/>
            <person name="Westrop G.D."/>
            <person name="Mueller S."/>
            <person name="Dessi D."/>
            <person name="Fiori P.L."/>
            <person name="Ren Q."/>
            <person name="Paulsen I."/>
            <person name="Zhang H."/>
            <person name="Bastida-Corcuera F.D."/>
            <person name="Simoes-Barbosa A."/>
            <person name="Brown M.T."/>
            <person name="Hayes R.D."/>
            <person name="Mukherjee M."/>
            <person name="Okumura C.Y."/>
            <person name="Schneider R."/>
            <person name="Smith A.J."/>
            <person name="Vanacova S."/>
            <person name="Villalvazo M."/>
            <person name="Haas B.J."/>
            <person name="Pertea M."/>
            <person name="Feldblyum T.V."/>
            <person name="Utterback T.R."/>
            <person name="Shu C.L."/>
            <person name="Osoegawa K."/>
            <person name="de Jong P.J."/>
            <person name="Hrdy I."/>
            <person name="Horvathova L."/>
            <person name="Zubacova Z."/>
            <person name="Dolezal P."/>
            <person name="Malik S.B."/>
            <person name="Logsdon J.M. Jr."/>
            <person name="Henze K."/>
            <person name="Gupta A."/>
            <person name="Wang C.C."/>
            <person name="Dunne R.L."/>
            <person name="Upcroft J.A."/>
            <person name="Upcroft P."/>
            <person name="White O."/>
            <person name="Salzberg S.L."/>
            <person name="Tang P."/>
            <person name="Chiu C.-H."/>
            <person name="Lee Y.-S."/>
            <person name="Embley T.M."/>
            <person name="Coombs G.H."/>
            <person name="Mottram J.C."/>
            <person name="Tachezy J."/>
            <person name="Fraser-Liggett C.M."/>
            <person name="Johnson P.J."/>
        </authorList>
    </citation>
    <scope>NUCLEOTIDE SEQUENCE [LARGE SCALE GENOMIC DNA]</scope>
    <source>
        <strain evidence="4">G3</strain>
    </source>
</reference>
<dbReference type="Pfam" id="PF00806">
    <property type="entry name" value="PUF"/>
    <property type="match status" value="7"/>
</dbReference>
<dbReference type="Proteomes" id="UP000001542">
    <property type="component" value="Unassembled WGS sequence"/>
</dbReference>
<evidence type="ECO:0000313" key="4">
    <source>
        <dbReference type="EMBL" id="EAY17787.1"/>
    </source>
</evidence>
<evidence type="ECO:0000256" key="1">
    <source>
        <dbReference type="ARBA" id="ARBA00022737"/>
    </source>
</evidence>
<feature type="repeat" description="Pumilio" evidence="2">
    <location>
        <begin position="228"/>
        <end position="263"/>
    </location>
</feature>
<dbReference type="Gene3D" id="1.25.10.10">
    <property type="entry name" value="Leucine-rich Repeat Variant"/>
    <property type="match status" value="1"/>
</dbReference>
<dbReference type="PANTHER" id="PTHR12537:SF12">
    <property type="entry name" value="MATERNAL PROTEIN PUMILIO"/>
    <property type="match status" value="1"/>
</dbReference>
<evidence type="ECO:0000256" key="2">
    <source>
        <dbReference type="PROSITE-ProRule" id="PRU00317"/>
    </source>
</evidence>
<protein>
    <submittedName>
        <fullName evidence="4">Pumilio-family RNA binding repeat containing protein</fullName>
    </submittedName>
</protein>
<proteinExistence type="predicted"/>
<dbReference type="InParanoid" id="A2DP87"/>
<name>A2DP87_TRIV3</name>
<dbReference type="FunCoup" id="A2DP87">
    <property type="interactions" value="284"/>
</dbReference>
<feature type="repeat" description="Pumilio" evidence="2">
    <location>
        <begin position="300"/>
        <end position="335"/>
    </location>
</feature>
<dbReference type="VEuPathDB" id="TrichDB:TVAGG3_0910470"/>
<dbReference type="VEuPathDB" id="TrichDB:TVAG_016170"/>
<dbReference type="SUPFAM" id="SSF48371">
    <property type="entry name" value="ARM repeat"/>
    <property type="match status" value="1"/>
</dbReference>
<dbReference type="STRING" id="5722.A2DP87"/>
<dbReference type="GO" id="GO:0003729">
    <property type="term" value="F:mRNA binding"/>
    <property type="evidence" value="ECO:0000318"/>
    <property type="project" value="GO_Central"/>
</dbReference>
<dbReference type="OrthoDB" id="668540at2759"/>
<dbReference type="InterPro" id="IPR016024">
    <property type="entry name" value="ARM-type_fold"/>
</dbReference>
<gene>
    <name evidence="4" type="ORF">TVAG_016170</name>
</gene>
<feature type="domain" description="PUM-HD" evidence="3">
    <location>
        <begin position="61"/>
        <end position="405"/>
    </location>
</feature>
<organism evidence="4 5">
    <name type="scientific">Trichomonas vaginalis (strain ATCC PRA-98 / G3)</name>
    <dbReference type="NCBI Taxonomy" id="412133"/>
    <lineage>
        <taxon>Eukaryota</taxon>
        <taxon>Metamonada</taxon>
        <taxon>Parabasalia</taxon>
        <taxon>Trichomonadida</taxon>
        <taxon>Trichomonadidae</taxon>
        <taxon>Trichomonas</taxon>
    </lineage>
</organism>